<dbReference type="AlphaFoldDB" id="A0A8I2YNV8"/>
<reference evidence="1" key="1">
    <citation type="submission" date="2021-03" db="EMBL/GenBank/DDBJ databases">
        <title>Evolutionary innovations through gain and loss of genes in the ectomycorrhizal Boletales.</title>
        <authorList>
            <person name="Wu G."/>
            <person name="Miyauchi S."/>
            <person name="Morin E."/>
            <person name="Yang Z.-L."/>
            <person name="Xu J."/>
            <person name="Martin F.M."/>
        </authorList>
    </citation>
    <scope>NUCLEOTIDE SEQUENCE</scope>
    <source>
        <strain evidence="1">BR01</strain>
    </source>
</reference>
<name>A0A8I2YNV8_9AGAM</name>
<dbReference type="Proteomes" id="UP000683000">
    <property type="component" value="Unassembled WGS sequence"/>
</dbReference>
<evidence type="ECO:0000313" key="2">
    <source>
        <dbReference type="Proteomes" id="UP000683000"/>
    </source>
</evidence>
<protein>
    <submittedName>
        <fullName evidence="1">Uncharacterized protein</fullName>
    </submittedName>
</protein>
<comment type="caution">
    <text evidence="1">The sequence shown here is derived from an EMBL/GenBank/DDBJ whole genome shotgun (WGS) entry which is preliminary data.</text>
</comment>
<dbReference type="EMBL" id="JAGFBS010000016">
    <property type="protein sequence ID" value="KAG6374927.1"/>
    <property type="molecule type" value="Genomic_DNA"/>
</dbReference>
<dbReference type="OrthoDB" id="2635829at2759"/>
<sequence length="265" mass="30325">MRKCPPQFKLMFSKELMMLQFGNLGQHCQWIEGTLYVANQDDTEEPILTHMTMTLEELIDQVEDTTVCGNFLDGKDMTPSPPLWAVPLFQSTTAWNNTMHLQFSQKAKKRRELYVEIDEGGPKAIRAATWTSQGWRLLTHTGYITFPHHNCCRMCTYVVGNAGAKLWAILQLKQKDDCPTLLRDLIEAFQRATTPSEDGKYTNANIATVCLEEGDVMYVALISFFFFVLIPAPPGFKPWWYYTVCTLQCHQISVVVISTTTKRYT</sequence>
<organism evidence="1 2">
    <name type="scientific">Boletus reticuloceps</name>
    <dbReference type="NCBI Taxonomy" id="495285"/>
    <lineage>
        <taxon>Eukaryota</taxon>
        <taxon>Fungi</taxon>
        <taxon>Dikarya</taxon>
        <taxon>Basidiomycota</taxon>
        <taxon>Agaricomycotina</taxon>
        <taxon>Agaricomycetes</taxon>
        <taxon>Agaricomycetidae</taxon>
        <taxon>Boletales</taxon>
        <taxon>Boletineae</taxon>
        <taxon>Boletaceae</taxon>
        <taxon>Boletoideae</taxon>
        <taxon>Boletus</taxon>
    </lineage>
</organism>
<accession>A0A8I2YNV8</accession>
<keyword evidence="2" id="KW-1185">Reference proteome</keyword>
<gene>
    <name evidence="1" type="ORF">JVT61DRAFT_3672</name>
</gene>
<proteinExistence type="predicted"/>
<evidence type="ECO:0000313" key="1">
    <source>
        <dbReference type="EMBL" id="KAG6374927.1"/>
    </source>
</evidence>